<gene>
    <name evidence="5" type="ORF">O0I10_001193</name>
</gene>
<evidence type="ECO:0000313" key="5">
    <source>
        <dbReference type="EMBL" id="KAJ8663016.1"/>
    </source>
</evidence>
<comment type="catalytic activity">
    <reaction evidence="1">
        <text>Hydrolysis of terminal, non-reducing alpha-D-galactose residues in alpha-D-galactosides, including galactose oligosaccharides, galactomannans and galactolipids.</text>
        <dbReference type="EC" id="3.2.1.22"/>
    </reaction>
</comment>
<dbReference type="RefSeq" id="XP_058347928.1">
    <property type="nucleotide sequence ID" value="XM_058481290.1"/>
</dbReference>
<keyword evidence="3" id="KW-0378">Hydrolase</keyword>
<dbReference type="InterPro" id="IPR050985">
    <property type="entry name" value="Alpha-glycosidase_related"/>
</dbReference>
<dbReference type="AlphaFoldDB" id="A0AAD8DHX5"/>
<dbReference type="Proteomes" id="UP001234581">
    <property type="component" value="Unassembled WGS sequence"/>
</dbReference>
<protein>
    <recommendedName>
        <fullName evidence="2">alpha-galactosidase</fullName>
        <ecNumber evidence="2">3.2.1.22</ecNumber>
    </recommendedName>
</protein>
<reference evidence="5 6" key="1">
    <citation type="submission" date="2023-03" db="EMBL/GenBank/DDBJ databases">
        <title>Genome sequence of Lichtheimia ornata CBS 291.66.</title>
        <authorList>
            <person name="Mohabir J.T."/>
            <person name="Shea T.P."/>
            <person name="Kurbessoian T."/>
            <person name="Berby B."/>
            <person name="Fontaine J."/>
            <person name="Livny J."/>
            <person name="Gnirke A."/>
            <person name="Stajich J.E."/>
            <person name="Cuomo C.A."/>
        </authorList>
    </citation>
    <scope>NUCLEOTIDE SEQUENCE [LARGE SCALE GENOMIC DNA]</scope>
    <source>
        <strain evidence="5">CBS 291.66</strain>
    </source>
</reference>
<proteinExistence type="predicted"/>
<dbReference type="GO" id="GO:0004557">
    <property type="term" value="F:alpha-galactosidase activity"/>
    <property type="evidence" value="ECO:0007669"/>
    <property type="project" value="UniProtKB-EC"/>
</dbReference>
<keyword evidence="6" id="KW-1185">Reference proteome</keyword>
<dbReference type="InterPro" id="IPR013785">
    <property type="entry name" value="Aldolase_TIM"/>
</dbReference>
<name>A0AAD8DHX5_9FUNG</name>
<dbReference type="InterPro" id="IPR017853">
    <property type="entry name" value="GH"/>
</dbReference>
<evidence type="ECO:0000256" key="4">
    <source>
        <dbReference type="ARBA" id="ARBA00023295"/>
    </source>
</evidence>
<dbReference type="PANTHER" id="PTHR43053">
    <property type="entry name" value="GLYCOSIDASE FAMILY 31"/>
    <property type="match status" value="1"/>
</dbReference>
<evidence type="ECO:0000256" key="3">
    <source>
        <dbReference type="ARBA" id="ARBA00022801"/>
    </source>
</evidence>
<evidence type="ECO:0000256" key="1">
    <source>
        <dbReference type="ARBA" id="ARBA00001255"/>
    </source>
</evidence>
<dbReference type="SUPFAM" id="SSF51445">
    <property type="entry name" value="(Trans)glycosidases"/>
    <property type="match status" value="1"/>
</dbReference>
<accession>A0AAD8DHX5</accession>
<keyword evidence="4" id="KW-0326">Glycosidase</keyword>
<dbReference type="PANTHER" id="PTHR43053:SF3">
    <property type="entry name" value="ALPHA-GALACTOSIDASE C-RELATED"/>
    <property type="match status" value="1"/>
</dbReference>
<organism evidence="5 6">
    <name type="scientific">Lichtheimia ornata</name>
    <dbReference type="NCBI Taxonomy" id="688661"/>
    <lineage>
        <taxon>Eukaryota</taxon>
        <taxon>Fungi</taxon>
        <taxon>Fungi incertae sedis</taxon>
        <taxon>Mucoromycota</taxon>
        <taxon>Mucoromycotina</taxon>
        <taxon>Mucoromycetes</taxon>
        <taxon>Mucorales</taxon>
        <taxon>Lichtheimiaceae</taxon>
        <taxon>Lichtheimia</taxon>
    </lineage>
</organism>
<dbReference type="InterPro" id="IPR002252">
    <property type="entry name" value="Glyco_hydro_36"/>
</dbReference>
<dbReference type="Pfam" id="PF02065">
    <property type="entry name" value="Melibiase"/>
    <property type="match status" value="1"/>
</dbReference>
<evidence type="ECO:0000313" key="6">
    <source>
        <dbReference type="Proteomes" id="UP001234581"/>
    </source>
</evidence>
<comment type="caution">
    <text evidence="5">The sequence shown here is derived from an EMBL/GenBank/DDBJ whole genome shotgun (WGS) entry which is preliminary data.</text>
</comment>
<dbReference type="GO" id="GO:0016052">
    <property type="term" value="P:carbohydrate catabolic process"/>
    <property type="evidence" value="ECO:0007669"/>
    <property type="project" value="InterPro"/>
</dbReference>
<sequence length="748" mass="84953">MTIESAPLVDTTVAHIDIAYRNGREYRVELKDIALRPDQPFLNDDIHVSTTTTDNNDDSKILSIQVKALKPLELLHFESKYKTTVDLKEMRMLANGFQSWSQARELGAEDRIAPIRSTVAYLTQYNLQGDYDFFQHSGETGHIHSSTYTHLRKKDDDDETLYFYGSLTENLGYTYLKADFTSNGFSIYKDIVGKHVDSNQSIDLVRLLMSKGRDAGTLWDAYASYFTDRRVKQQTQHVIGWTSWYNYYGDVSEDIVLRNLQALQEHKYRLQIFQIDDGFQNAVGDWLLVNDKFPNGLKPIVAKVKEAGYTPGLWLAPYAVAFNSKLAAEHPEWLIKDPATEKPVVAGPNWGGFYALDMYNEEARAHLKRVFDTVLREWGFGMVKLDFLFAAAMIPRLGKSRGEIMWDAMQLVRDLTGNDRLLLGCGVPLACAWRNADYCRVGSDVAPWWEDSKLKYLHVRERVSTANSLTSTLNRWTMSDRMFGNDPDVIILRDNKNKLNPEERYTLSVLNNILGALVFSSDNVGDYGKDEHLLYRATFPKVVAKVKCVREIQPTVYRIQFEYEGRAYTVFANLSDDDVSVTLPSCSKDQLLFATDNEMHMTKRTSLIGFFRHKTTPLFYHPGSRINLKEHETKTFMHLPKQENTEENQVTFLGSNSHIVPGAEITSLSPCNKDCKEGVELTFHKDNTRKHTVYVGCGQYLFTRGNTPSTPPACKINGATPKFETFKVAGGNGGPQQLVYAAVLTSSD</sequence>
<dbReference type="Gene3D" id="3.20.20.70">
    <property type="entry name" value="Aldolase class I"/>
    <property type="match status" value="1"/>
</dbReference>
<dbReference type="CDD" id="cd14791">
    <property type="entry name" value="GH36"/>
    <property type="match status" value="1"/>
</dbReference>
<dbReference type="GeneID" id="83208611"/>
<dbReference type="EC" id="3.2.1.22" evidence="2"/>
<evidence type="ECO:0000256" key="2">
    <source>
        <dbReference type="ARBA" id="ARBA00012755"/>
    </source>
</evidence>
<dbReference type="EMBL" id="JARTCD010000003">
    <property type="protein sequence ID" value="KAJ8663016.1"/>
    <property type="molecule type" value="Genomic_DNA"/>
</dbReference>